<keyword evidence="5" id="KW-0472">Membrane</keyword>
<evidence type="ECO:0000313" key="7">
    <source>
        <dbReference type="Proteomes" id="UP000887575"/>
    </source>
</evidence>
<feature type="compositionally biased region" description="Polar residues" evidence="4">
    <location>
        <begin position="53"/>
        <end position="62"/>
    </location>
</feature>
<dbReference type="PROSITE" id="PS50011">
    <property type="entry name" value="PROTEIN_KINASE_DOM"/>
    <property type="match status" value="1"/>
</dbReference>
<organism evidence="7 8">
    <name type="scientific">Mesorhabditis belari</name>
    <dbReference type="NCBI Taxonomy" id="2138241"/>
    <lineage>
        <taxon>Eukaryota</taxon>
        <taxon>Metazoa</taxon>
        <taxon>Ecdysozoa</taxon>
        <taxon>Nematoda</taxon>
        <taxon>Chromadorea</taxon>
        <taxon>Rhabditida</taxon>
        <taxon>Rhabditina</taxon>
        <taxon>Rhabditomorpha</taxon>
        <taxon>Rhabditoidea</taxon>
        <taxon>Rhabditidae</taxon>
        <taxon>Mesorhabditinae</taxon>
        <taxon>Mesorhabditis</taxon>
    </lineage>
</organism>
<dbReference type="InterPro" id="IPR000719">
    <property type="entry name" value="Prot_kinase_dom"/>
</dbReference>
<evidence type="ECO:0000313" key="8">
    <source>
        <dbReference type="WBParaSite" id="MBELARI_LOCUS7238"/>
    </source>
</evidence>
<dbReference type="CDD" id="cd00192">
    <property type="entry name" value="PTKc"/>
    <property type="match status" value="1"/>
</dbReference>
<name>A0AAF3FKH1_9BILA</name>
<dbReference type="GO" id="GO:0005524">
    <property type="term" value="F:ATP binding"/>
    <property type="evidence" value="ECO:0007669"/>
    <property type="project" value="UniProtKB-KW"/>
</dbReference>
<keyword evidence="3" id="KW-0460">Magnesium</keyword>
<proteinExistence type="predicted"/>
<dbReference type="GO" id="GO:0004714">
    <property type="term" value="F:transmembrane receptor protein tyrosine kinase activity"/>
    <property type="evidence" value="ECO:0007669"/>
    <property type="project" value="TreeGrafter"/>
</dbReference>
<dbReference type="GO" id="GO:0046872">
    <property type="term" value="F:metal ion binding"/>
    <property type="evidence" value="ECO:0007669"/>
    <property type="project" value="UniProtKB-KW"/>
</dbReference>
<sequence length="411" mass="46803">MKNWFWILIGAIGAVLFIVLVIVAIVLIVKVRRRKVKPVHPLKRSTARKEASQRSTAQQTAVDATRETQDIDDMESLSGSLYSPQPWKSRRIQIRKIVDGKVEKGEPETPKWNISDPWQIDPSDLRISSRIGRGDSSEVFFGEFSEKLPLLKINSSLENKFELINNIYQVAVKMPVDSAKNKAFLKEIEFMKEIGYHENLLSMVGCSSEPKSLMILTEFCGQGNLQKLLRGSDKQSREFMILKLHFMTIARQIADALAYLVTKKIVHRDVAARNVLLTKKKKPKLCDFGMSRHIDDFTVRENERLPLQWIAPEVLEFGVFSEKSDVWSFGILLWEMYTIGGQPHAGVEETKLAHLIIKGNVALEIPEDTPEMMHQLMLTCWKPSSKERPTFEAIAQILSSSSAPEKLLSHF</sequence>
<dbReference type="PRINTS" id="PR00109">
    <property type="entry name" value="TYRKINASE"/>
</dbReference>
<dbReference type="PROSITE" id="PS00109">
    <property type="entry name" value="PROTEIN_KINASE_TYR"/>
    <property type="match status" value="1"/>
</dbReference>
<dbReference type="Gene3D" id="1.10.510.10">
    <property type="entry name" value="Transferase(Phosphotransferase) domain 1"/>
    <property type="match status" value="1"/>
</dbReference>
<dbReference type="Proteomes" id="UP000887575">
    <property type="component" value="Unassembled WGS sequence"/>
</dbReference>
<dbReference type="PANTHER" id="PTHR24416:SF600">
    <property type="entry name" value="PDGF- AND VEGF-RECEPTOR RELATED, ISOFORM J"/>
    <property type="match status" value="1"/>
</dbReference>
<feature type="domain" description="Protein kinase" evidence="6">
    <location>
        <begin position="125"/>
        <end position="408"/>
    </location>
</feature>
<dbReference type="InterPro" id="IPR020635">
    <property type="entry name" value="Tyr_kinase_cat_dom"/>
</dbReference>
<evidence type="ECO:0000256" key="2">
    <source>
        <dbReference type="PIRSR" id="PIRSR000615-2"/>
    </source>
</evidence>
<feature type="transmembrane region" description="Helical" evidence="5">
    <location>
        <begin position="6"/>
        <end position="29"/>
    </location>
</feature>
<keyword evidence="2" id="KW-0547">Nucleotide-binding</keyword>
<dbReference type="Gene3D" id="3.30.200.20">
    <property type="entry name" value="Phosphorylase Kinase, domain 1"/>
    <property type="match status" value="1"/>
</dbReference>
<dbReference type="InterPro" id="IPR011009">
    <property type="entry name" value="Kinase-like_dom_sf"/>
</dbReference>
<dbReference type="AlphaFoldDB" id="A0AAF3FKH1"/>
<dbReference type="WBParaSite" id="MBELARI_LOCUS7238">
    <property type="protein sequence ID" value="MBELARI_LOCUS7238"/>
    <property type="gene ID" value="MBELARI_LOCUS7238"/>
</dbReference>
<dbReference type="InterPro" id="IPR001245">
    <property type="entry name" value="Ser-Thr/Tyr_kinase_cat_dom"/>
</dbReference>
<dbReference type="GO" id="GO:0043235">
    <property type="term" value="C:receptor complex"/>
    <property type="evidence" value="ECO:0007669"/>
    <property type="project" value="TreeGrafter"/>
</dbReference>
<feature type="binding site" evidence="3">
    <location>
        <position position="274"/>
    </location>
    <ligand>
        <name>Mg(2+)</name>
        <dbReference type="ChEBI" id="CHEBI:18420"/>
    </ligand>
</feature>
<protein>
    <recommendedName>
        <fullName evidence="6">Protein kinase domain-containing protein</fullName>
    </recommendedName>
</protein>
<feature type="binding site" evidence="2">
    <location>
        <position position="273"/>
    </location>
    <ligand>
        <name>ATP</name>
        <dbReference type="ChEBI" id="CHEBI:30616"/>
    </ligand>
</feature>
<evidence type="ECO:0000256" key="1">
    <source>
        <dbReference type="PIRSR" id="PIRSR000615-1"/>
    </source>
</evidence>
<evidence type="ECO:0000256" key="4">
    <source>
        <dbReference type="SAM" id="MobiDB-lite"/>
    </source>
</evidence>
<keyword evidence="7" id="KW-1185">Reference proteome</keyword>
<dbReference type="SUPFAM" id="SSF56112">
    <property type="entry name" value="Protein kinase-like (PK-like)"/>
    <property type="match status" value="1"/>
</dbReference>
<dbReference type="GO" id="GO:0007169">
    <property type="term" value="P:cell surface receptor protein tyrosine kinase signaling pathway"/>
    <property type="evidence" value="ECO:0007669"/>
    <property type="project" value="TreeGrafter"/>
</dbReference>
<accession>A0AAF3FKH1</accession>
<keyword evidence="3" id="KW-0479">Metal-binding</keyword>
<dbReference type="GO" id="GO:0005886">
    <property type="term" value="C:plasma membrane"/>
    <property type="evidence" value="ECO:0007669"/>
    <property type="project" value="TreeGrafter"/>
</dbReference>
<keyword evidence="5" id="KW-0812">Transmembrane</keyword>
<dbReference type="InterPro" id="IPR050122">
    <property type="entry name" value="RTK"/>
</dbReference>
<feature type="region of interest" description="Disordered" evidence="4">
    <location>
        <begin position="40"/>
        <end position="69"/>
    </location>
</feature>
<reference evidence="8" key="1">
    <citation type="submission" date="2024-02" db="UniProtKB">
        <authorList>
            <consortium name="WormBaseParasite"/>
        </authorList>
    </citation>
    <scope>IDENTIFICATION</scope>
</reference>
<dbReference type="Pfam" id="PF07714">
    <property type="entry name" value="PK_Tyr_Ser-Thr"/>
    <property type="match status" value="1"/>
</dbReference>
<evidence type="ECO:0000259" key="6">
    <source>
        <dbReference type="PROSITE" id="PS50011"/>
    </source>
</evidence>
<feature type="binding site" evidence="3">
    <location>
        <position position="287"/>
    </location>
    <ligand>
        <name>Mg(2+)</name>
        <dbReference type="ChEBI" id="CHEBI:18420"/>
    </ligand>
</feature>
<evidence type="ECO:0000256" key="3">
    <source>
        <dbReference type="PIRSR" id="PIRSR000615-3"/>
    </source>
</evidence>
<keyword evidence="5" id="KW-1133">Transmembrane helix</keyword>
<dbReference type="InterPro" id="IPR008266">
    <property type="entry name" value="Tyr_kinase_AS"/>
</dbReference>
<feature type="active site" description="Proton acceptor" evidence="1">
    <location>
        <position position="269"/>
    </location>
</feature>
<dbReference type="SMART" id="SM00219">
    <property type="entry name" value="TyrKc"/>
    <property type="match status" value="1"/>
</dbReference>
<keyword evidence="2" id="KW-0067">ATP-binding</keyword>
<evidence type="ECO:0000256" key="5">
    <source>
        <dbReference type="SAM" id="Phobius"/>
    </source>
</evidence>
<dbReference type="PANTHER" id="PTHR24416">
    <property type="entry name" value="TYROSINE-PROTEIN KINASE RECEPTOR"/>
    <property type="match status" value="1"/>
</dbReference>